<dbReference type="WBParaSite" id="ASIM_0000974501-mRNA-1">
    <property type="protein sequence ID" value="ASIM_0000974501-mRNA-1"/>
    <property type="gene ID" value="ASIM_0000974501"/>
</dbReference>
<dbReference type="Proteomes" id="UP000267096">
    <property type="component" value="Unassembled WGS sequence"/>
</dbReference>
<sequence length="73" mass="8258">MIRTIRNISDKNDNSEVRKGVSYVGVGVSAVVMEGERARVRARQWWAGLALIIIIVIVIDYYYLLLLLGSLFC</sequence>
<keyword evidence="3" id="KW-1185">Reference proteome</keyword>
<name>A0A0M3JPZ4_ANISI</name>
<evidence type="ECO:0000313" key="2">
    <source>
        <dbReference type="EMBL" id="VDK39763.1"/>
    </source>
</evidence>
<evidence type="ECO:0000313" key="4">
    <source>
        <dbReference type="WBParaSite" id="ASIM_0000974501-mRNA-1"/>
    </source>
</evidence>
<protein>
    <submittedName>
        <fullName evidence="2 4">Uncharacterized protein</fullName>
    </submittedName>
</protein>
<organism evidence="4">
    <name type="scientific">Anisakis simplex</name>
    <name type="common">Herring worm</name>
    <dbReference type="NCBI Taxonomy" id="6269"/>
    <lineage>
        <taxon>Eukaryota</taxon>
        <taxon>Metazoa</taxon>
        <taxon>Ecdysozoa</taxon>
        <taxon>Nematoda</taxon>
        <taxon>Chromadorea</taxon>
        <taxon>Rhabditida</taxon>
        <taxon>Spirurina</taxon>
        <taxon>Ascaridomorpha</taxon>
        <taxon>Ascaridoidea</taxon>
        <taxon>Anisakidae</taxon>
        <taxon>Anisakis</taxon>
        <taxon>Anisakis simplex complex</taxon>
    </lineage>
</organism>
<dbReference type="AlphaFoldDB" id="A0A0M3JPZ4"/>
<evidence type="ECO:0000256" key="1">
    <source>
        <dbReference type="SAM" id="Phobius"/>
    </source>
</evidence>
<keyword evidence="1" id="KW-0812">Transmembrane</keyword>
<keyword evidence="1" id="KW-0472">Membrane</keyword>
<proteinExistence type="predicted"/>
<evidence type="ECO:0000313" key="3">
    <source>
        <dbReference type="Proteomes" id="UP000267096"/>
    </source>
</evidence>
<keyword evidence="1" id="KW-1133">Transmembrane helix</keyword>
<dbReference type="EMBL" id="UYRR01029167">
    <property type="protein sequence ID" value="VDK39763.1"/>
    <property type="molecule type" value="Genomic_DNA"/>
</dbReference>
<feature type="transmembrane region" description="Helical" evidence="1">
    <location>
        <begin position="45"/>
        <end position="64"/>
    </location>
</feature>
<reference evidence="2 3" key="2">
    <citation type="submission" date="2018-11" db="EMBL/GenBank/DDBJ databases">
        <authorList>
            <consortium name="Pathogen Informatics"/>
        </authorList>
    </citation>
    <scope>NUCLEOTIDE SEQUENCE [LARGE SCALE GENOMIC DNA]</scope>
</reference>
<reference evidence="4" key="1">
    <citation type="submission" date="2017-02" db="UniProtKB">
        <authorList>
            <consortium name="WormBaseParasite"/>
        </authorList>
    </citation>
    <scope>IDENTIFICATION</scope>
</reference>
<accession>A0A0M3JPZ4</accession>
<gene>
    <name evidence="2" type="ORF">ASIM_LOCUS9478</name>
</gene>